<proteinExistence type="predicted"/>
<protein>
    <submittedName>
        <fullName evidence="2">Uncharacterized protein</fullName>
    </submittedName>
</protein>
<keyword evidence="1" id="KW-0472">Membrane</keyword>
<dbReference type="AlphaFoldDB" id="A0A077ZUW9"/>
<gene>
    <name evidence="2" type="primary">Contig8476.g9046</name>
    <name evidence="2" type="ORF">STYLEM_2674</name>
</gene>
<keyword evidence="1" id="KW-0812">Transmembrane</keyword>
<dbReference type="Proteomes" id="UP000039865">
    <property type="component" value="Unassembled WGS sequence"/>
</dbReference>
<organism evidence="2 3">
    <name type="scientific">Stylonychia lemnae</name>
    <name type="common">Ciliate</name>
    <dbReference type="NCBI Taxonomy" id="5949"/>
    <lineage>
        <taxon>Eukaryota</taxon>
        <taxon>Sar</taxon>
        <taxon>Alveolata</taxon>
        <taxon>Ciliophora</taxon>
        <taxon>Intramacronucleata</taxon>
        <taxon>Spirotrichea</taxon>
        <taxon>Stichotrichia</taxon>
        <taxon>Sporadotrichida</taxon>
        <taxon>Oxytrichidae</taxon>
        <taxon>Stylonychinae</taxon>
        <taxon>Stylonychia</taxon>
    </lineage>
</organism>
<reference evidence="2 3" key="1">
    <citation type="submission" date="2014-06" db="EMBL/GenBank/DDBJ databases">
        <authorList>
            <person name="Swart Estienne"/>
        </authorList>
    </citation>
    <scope>NUCLEOTIDE SEQUENCE [LARGE SCALE GENOMIC DNA]</scope>
    <source>
        <strain evidence="2 3">130c</strain>
    </source>
</reference>
<keyword evidence="1" id="KW-1133">Transmembrane helix</keyword>
<keyword evidence="3" id="KW-1185">Reference proteome</keyword>
<sequence length="243" mass="29329">MCSRGCDSLKQFFYDIFLKTVYFEFLKLYYFVRILDLSETLIIYFLEMLCSQIKSSRLINHIKSLGHSINKIFTILSTDNSARRKIILLFFIIFFICTDYIYFEAYKHLLEIFQDSFKHFFINFCSSQTWKWVENLYLASYLFMTYQQFNQSQAPMNSINIIWEYHYMSLDLFLLGFIPFEYLFYTFDKILNHGLLLIMMSNWSAYTQTRLANVFVRRNPVAELLFLNIDVPYLKNLMFIIIG</sequence>
<name>A0A077ZUW9_STYLE</name>
<accession>A0A077ZUW9</accession>
<evidence type="ECO:0000256" key="1">
    <source>
        <dbReference type="SAM" id="Phobius"/>
    </source>
</evidence>
<evidence type="ECO:0000313" key="2">
    <source>
        <dbReference type="EMBL" id="CDW73689.1"/>
    </source>
</evidence>
<feature type="transmembrane region" description="Helical" evidence="1">
    <location>
        <begin position="86"/>
        <end position="103"/>
    </location>
</feature>
<evidence type="ECO:0000313" key="3">
    <source>
        <dbReference type="Proteomes" id="UP000039865"/>
    </source>
</evidence>
<dbReference type="EMBL" id="CCKQ01002578">
    <property type="protein sequence ID" value="CDW73689.1"/>
    <property type="molecule type" value="Genomic_DNA"/>
</dbReference>
<dbReference type="InParanoid" id="A0A077ZUW9"/>